<keyword evidence="5" id="KW-1185">Reference proteome</keyword>
<dbReference type="EMBL" id="LJSN01000003">
    <property type="protein sequence ID" value="PNE37220.1"/>
    <property type="molecule type" value="Genomic_DNA"/>
</dbReference>
<reference evidence="5" key="1">
    <citation type="submission" date="2015-09" db="EMBL/GenBank/DDBJ databases">
        <authorList>
            <person name="Graham D.E."/>
            <person name="Mahan K.M."/>
            <person name="Klingeman D.M."/>
            <person name="Fida T."/>
            <person name="Giannone R.J."/>
            <person name="Hettich R.L."/>
            <person name="Parry R.J."/>
            <person name="Spain J.C."/>
        </authorList>
    </citation>
    <scope>NUCLEOTIDE SEQUENCE [LARGE SCALE GENOMIC DNA]</scope>
    <source>
        <strain evidence="5">JCM 4701</strain>
    </source>
</reference>
<evidence type="ECO:0000259" key="3">
    <source>
        <dbReference type="Pfam" id="PF01494"/>
    </source>
</evidence>
<dbReference type="InterPro" id="IPR036188">
    <property type="entry name" value="FAD/NAD-bd_sf"/>
</dbReference>
<evidence type="ECO:0000256" key="2">
    <source>
        <dbReference type="ARBA" id="ARBA00023033"/>
    </source>
</evidence>
<dbReference type="SUPFAM" id="SSF51905">
    <property type="entry name" value="FAD/NAD(P)-binding domain"/>
    <property type="match status" value="1"/>
</dbReference>
<organism evidence="4 5">
    <name type="scientific">Streptomyces noursei</name>
    <name type="common">Streptomyces albulus</name>
    <dbReference type="NCBI Taxonomy" id="1971"/>
    <lineage>
        <taxon>Bacteria</taxon>
        <taxon>Bacillati</taxon>
        <taxon>Actinomycetota</taxon>
        <taxon>Actinomycetes</taxon>
        <taxon>Kitasatosporales</taxon>
        <taxon>Streptomycetaceae</taxon>
        <taxon>Streptomyces</taxon>
    </lineage>
</organism>
<dbReference type="PANTHER" id="PTHR13789:SF309">
    <property type="entry name" value="PUTATIVE (AFU_ORTHOLOGUE AFUA_6G14510)-RELATED"/>
    <property type="match status" value="1"/>
</dbReference>
<dbReference type="Proteomes" id="UP000236047">
    <property type="component" value="Unassembled WGS sequence"/>
</dbReference>
<proteinExistence type="predicted"/>
<protein>
    <submittedName>
        <fullName evidence="4">Monooxygenase</fullName>
    </submittedName>
</protein>
<dbReference type="InterPro" id="IPR050493">
    <property type="entry name" value="FAD-dep_Monooxygenase_BioMet"/>
</dbReference>
<dbReference type="PANTHER" id="PTHR13789">
    <property type="entry name" value="MONOOXYGENASE"/>
    <property type="match status" value="1"/>
</dbReference>
<evidence type="ECO:0000256" key="1">
    <source>
        <dbReference type="ARBA" id="ARBA00023002"/>
    </source>
</evidence>
<dbReference type="GO" id="GO:0004497">
    <property type="term" value="F:monooxygenase activity"/>
    <property type="evidence" value="ECO:0007669"/>
    <property type="project" value="UniProtKB-KW"/>
</dbReference>
<dbReference type="Gene3D" id="3.50.50.60">
    <property type="entry name" value="FAD/NAD(P)-binding domain"/>
    <property type="match status" value="1"/>
</dbReference>
<comment type="caution">
    <text evidence="4">The sequence shown here is derived from an EMBL/GenBank/DDBJ whole genome shotgun (WGS) entry which is preliminary data.</text>
</comment>
<dbReference type="RefSeq" id="WP_102924950.1">
    <property type="nucleotide sequence ID" value="NZ_LJSN01000003.1"/>
</dbReference>
<keyword evidence="2 4" id="KW-0503">Monooxygenase</keyword>
<evidence type="ECO:0000313" key="5">
    <source>
        <dbReference type="Proteomes" id="UP000236047"/>
    </source>
</evidence>
<dbReference type="PRINTS" id="PR00420">
    <property type="entry name" value="RNGMNOXGNASE"/>
</dbReference>
<keyword evidence="1" id="KW-0560">Oxidoreductase</keyword>
<dbReference type="GO" id="GO:0071949">
    <property type="term" value="F:FAD binding"/>
    <property type="evidence" value="ECO:0007669"/>
    <property type="project" value="InterPro"/>
</dbReference>
<accession>A0A2N8P890</accession>
<name>A0A2N8P890_STRNR</name>
<sequence>MDLNGGLGGHGARTRTALVIGGGVAGPVTALALRRAGITATVYEAYPTAADGVGAWLGLAPNGLAALATVGADAAVRAVGEPVPGMVMADGAGNHFTRFDGFPELPPTMTMPRDRLFRALADHAAGEGIRFEYGKRLVDAKETPEGVTAHFADGTSATADLLIGADGIRSTLRTVIDAQAPAPEYGGVLSFGGYAAADCGIDAEVEVKPGTMYFAFGRAFMGYWRGADGRLIWFAGLPTDTPPSQDELARVPTTEWMSRLRDLYTGHVPGELLLRHTDPDALMVVGQMEQMPSVPHWHRGRMVLVGDAVHAPSSSSGQGASLAMESAVELARCLRDLPTHREAFAAYEALRRPRVEAIGQNAAAVNKVKAGKSAAPAPAIGAPEEMFRALHFHRIAWEETVTTDGR</sequence>
<evidence type="ECO:0000313" key="4">
    <source>
        <dbReference type="EMBL" id="PNE37220.1"/>
    </source>
</evidence>
<dbReference type="AlphaFoldDB" id="A0A2N8P890"/>
<gene>
    <name evidence="4" type="ORF">AOB60_22820</name>
</gene>
<dbReference type="InterPro" id="IPR002938">
    <property type="entry name" value="FAD-bd"/>
</dbReference>
<feature type="domain" description="FAD-binding" evidence="3">
    <location>
        <begin position="17"/>
        <end position="361"/>
    </location>
</feature>
<dbReference type="Pfam" id="PF01494">
    <property type="entry name" value="FAD_binding_3"/>
    <property type="match status" value="1"/>
</dbReference>